<keyword evidence="1" id="KW-0472">Membrane</keyword>
<keyword evidence="1" id="KW-1133">Transmembrane helix</keyword>
<organism evidence="2 3">
    <name type="scientific">Acrocarpospora pleiomorpha</name>
    <dbReference type="NCBI Taxonomy" id="90975"/>
    <lineage>
        <taxon>Bacteria</taxon>
        <taxon>Bacillati</taxon>
        <taxon>Actinomycetota</taxon>
        <taxon>Actinomycetes</taxon>
        <taxon>Streptosporangiales</taxon>
        <taxon>Streptosporangiaceae</taxon>
        <taxon>Acrocarpospora</taxon>
    </lineage>
</organism>
<keyword evidence="1" id="KW-0812">Transmembrane</keyword>
<dbReference type="AlphaFoldDB" id="A0A5M3XKU2"/>
<dbReference type="Proteomes" id="UP000377595">
    <property type="component" value="Unassembled WGS sequence"/>
</dbReference>
<keyword evidence="3" id="KW-1185">Reference proteome</keyword>
<evidence type="ECO:0000313" key="3">
    <source>
        <dbReference type="Proteomes" id="UP000377595"/>
    </source>
</evidence>
<proteinExistence type="predicted"/>
<accession>A0A5M3XKU2</accession>
<sequence>MNLKSWKVWGAFATAGVGVAVNLATEWKYNLLAWAAVPVLSALALWLASMADRGGQREVTGHMGQQILPVLRWEERNGHAHRMVSTTSEKVATEFLKRVPPPLDSPYEPPRHSSSQF</sequence>
<gene>
    <name evidence="2" type="ORF">Aple_042620</name>
</gene>
<evidence type="ECO:0000313" key="2">
    <source>
        <dbReference type="EMBL" id="GES21366.1"/>
    </source>
</evidence>
<name>A0A5M3XKU2_9ACTN</name>
<feature type="transmembrane region" description="Helical" evidence="1">
    <location>
        <begin position="7"/>
        <end position="25"/>
    </location>
</feature>
<dbReference type="EMBL" id="BLAF01000022">
    <property type="protein sequence ID" value="GES21366.1"/>
    <property type="molecule type" value="Genomic_DNA"/>
</dbReference>
<evidence type="ECO:0000256" key="1">
    <source>
        <dbReference type="SAM" id="Phobius"/>
    </source>
</evidence>
<protein>
    <submittedName>
        <fullName evidence="2">Uncharacterized protein</fullName>
    </submittedName>
</protein>
<reference evidence="2 3" key="1">
    <citation type="submission" date="2019-10" db="EMBL/GenBank/DDBJ databases">
        <title>Whole genome shotgun sequence of Acrocarpospora pleiomorpha NBRC 16267.</title>
        <authorList>
            <person name="Ichikawa N."/>
            <person name="Kimura A."/>
            <person name="Kitahashi Y."/>
            <person name="Komaki H."/>
            <person name="Oguchi A."/>
        </authorList>
    </citation>
    <scope>NUCLEOTIDE SEQUENCE [LARGE SCALE GENOMIC DNA]</scope>
    <source>
        <strain evidence="2 3">NBRC 16267</strain>
    </source>
</reference>
<comment type="caution">
    <text evidence="2">The sequence shown here is derived from an EMBL/GenBank/DDBJ whole genome shotgun (WGS) entry which is preliminary data.</text>
</comment>
<feature type="transmembrane region" description="Helical" evidence="1">
    <location>
        <begin position="31"/>
        <end position="48"/>
    </location>
</feature>